<dbReference type="InterPro" id="IPR051322">
    <property type="entry name" value="AA_ABC_Transporter_Permease"/>
</dbReference>
<dbReference type="EMBL" id="VJXR01000032">
    <property type="protein sequence ID" value="TRW44949.1"/>
    <property type="molecule type" value="Genomic_DNA"/>
</dbReference>
<comment type="subcellular location">
    <subcellularLocation>
        <location evidence="1 7">Cell membrane</location>
        <topology evidence="1 7">Multi-pass membrane protein</topology>
    </subcellularLocation>
</comment>
<accession>A0A552WQQ6</accession>
<feature type="transmembrane region" description="Helical" evidence="7">
    <location>
        <begin position="54"/>
        <end position="75"/>
    </location>
</feature>
<dbReference type="RefSeq" id="WP_143418685.1">
    <property type="nucleotide sequence ID" value="NZ_VJXR01000032.1"/>
</dbReference>
<dbReference type="Proteomes" id="UP000318693">
    <property type="component" value="Unassembled WGS sequence"/>
</dbReference>
<feature type="domain" description="ABC transmembrane type-1" evidence="8">
    <location>
        <begin position="16"/>
        <end position="210"/>
    </location>
</feature>
<name>A0A552WQQ6_9MICO</name>
<feature type="transmembrane region" description="Helical" evidence="7">
    <location>
        <begin position="190"/>
        <end position="214"/>
    </location>
</feature>
<evidence type="ECO:0000256" key="3">
    <source>
        <dbReference type="ARBA" id="ARBA00022475"/>
    </source>
</evidence>
<dbReference type="AlphaFoldDB" id="A0A552WQQ6"/>
<dbReference type="GO" id="GO:0005886">
    <property type="term" value="C:plasma membrane"/>
    <property type="evidence" value="ECO:0007669"/>
    <property type="project" value="UniProtKB-SubCell"/>
</dbReference>
<dbReference type="Gene3D" id="1.10.3720.10">
    <property type="entry name" value="MetI-like"/>
    <property type="match status" value="1"/>
</dbReference>
<keyword evidence="4 7" id="KW-0812">Transmembrane</keyword>
<evidence type="ECO:0000313" key="9">
    <source>
        <dbReference type="EMBL" id="TRW44949.1"/>
    </source>
</evidence>
<dbReference type="SUPFAM" id="SSF161098">
    <property type="entry name" value="MetI-like"/>
    <property type="match status" value="1"/>
</dbReference>
<comment type="caution">
    <text evidence="9">The sequence shown here is derived from an EMBL/GenBank/DDBJ whole genome shotgun (WGS) entry which is preliminary data.</text>
</comment>
<dbReference type="Pfam" id="PF00528">
    <property type="entry name" value="BPD_transp_1"/>
    <property type="match status" value="1"/>
</dbReference>
<dbReference type="PANTHER" id="PTHR30450">
    <property type="entry name" value="ABC TRANSPORTER PERMEASE"/>
    <property type="match status" value="1"/>
</dbReference>
<protein>
    <submittedName>
        <fullName evidence="9">ABC transporter permease</fullName>
    </submittedName>
</protein>
<evidence type="ECO:0000313" key="10">
    <source>
        <dbReference type="Proteomes" id="UP000318693"/>
    </source>
</evidence>
<dbReference type="InterPro" id="IPR035906">
    <property type="entry name" value="MetI-like_sf"/>
</dbReference>
<dbReference type="GO" id="GO:0048473">
    <property type="term" value="P:D-methionine transmembrane transport"/>
    <property type="evidence" value="ECO:0007669"/>
    <property type="project" value="TreeGrafter"/>
</dbReference>
<keyword evidence="6 7" id="KW-0472">Membrane</keyword>
<dbReference type="InterPro" id="IPR000515">
    <property type="entry name" value="MetI-like"/>
</dbReference>
<dbReference type="PANTHER" id="PTHR30450:SF14">
    <property type="entry name" value="TRANSPORTER, PERMEASE PROTEIN, PUTATIVE-RELATED"/>
    <property type="match status" value="1"/>
</dbReference>
<sequence>MKFDWAEDWPVFLEAFGETIYIVAVALGVGGLVGLFLGLALYTTRKGGLFANNAVFTFLNVLVNFVRPIPFVIFLTAMGPLTILITGSRIGTDAFIVPAAIMASFATSRIVEQNLVALDPGLIEAARSMGASPLRIIFTVIIPEALAPLILGYTFIFVAVVDMSALAGIVGGGGLGNFALTQGYQRFDWVTVWITVLVIVALVQAVQFLGNYLARKVLHR</sequence>
<evidence type="ECO:0000259" key="8">
    <source>
        <dbReference type="PROSITE" id="PS50928"/>
    </source>
</evidence>
<evidence type="ECO:0000256" key="6">
    <source>
        <dbReference type="ARBA" id="ARBA00023136"/>
    </source>
</evidence>
<proteinExistence type="inferred from homology"/>
<comment type="similarity">
    <text evidence="7">Belongs to the binding-protein-dependent transport system permease family.</text>
</comment>
<organism evidence="9 10">
    <name type="scientific">Georgenia yuyongxinii</name>
    <dbReference type="NCBI Taxonomy" id="2589797"/>
    <lineage>
        <taxon>Bacteria</taxon>
        <taxon>Bacillati</taxon>
        <taxon>Actinomycetota</taxon>
        <taxon>Actinomycetes</taxon>
        <taxon>Micrococcales</taxon>
        <taxon>Bogoriellaceae</taxon>
        <taxon>Georgenia</taxon>
    </lineage>
</organism>
<evidence type="ECO:0000256" key="2">
    <source>
        <dbReference type="ARBA" id="ARBA00022448"/>
    </source>
</evidence>
<gene>
    <name evidence="9" type="ORF">FJ693_11605</name>
</gene>
<dbReference type="CDD" id="cd06261">
    <property type="entry name" value="TM_PBP2"/>
    <property type="match status" value="1"/>
</dbReference>
<evidence type="ECO:0000256" key="4">
    <source>
        <dbReference type="ARBA" id="ARBA00022692"/>
    </source>
</evidence>
<reference evidence="9 10" key="1">
    <citation type="submission" date="2019-07" db="EMBL/GenBank/DDBJ databases">
        <title>Georgenia wutianyii sp. nov. and Georgenia *** sp. nov. isolated from plateau pika (Ochotona curzoniae) in the Qinghai-Tibet plateau of China.</title>
        <authorList>
            <person name="Tian Z."/>
        </authorList>
    </citation>
    <scope>NUCLEOTIDE SEQUENCE [LARGE SCALE GENOMIC DNA]</scope>
    <source>
        <strain evidence="9 10">Z446</strain>
    </source>
</reference>
<keyword evidence="10" id="KW-1185">Reference proteome</keyword>
<evidence type="ECO:0000256" key="7">
    <source>
        <dbReference type="RuleBase" id="RU363032"/>
    </source>
</evidence>
<feature type="transmembrane region" description="Helical" evidence="7">
    <location>
        <begin position="20"/>
        <end position="42"/>
    </location>
</feature>
<dbReference type="PROSITE" id="PS50928">
    <property type="entry name" value="ABC_TM1"/>
    <property type="match status" value="1"/>
</dbReference>
<keyword evidence="5 7" id="KW-1133">Transmembrane helix</keyword>
<keyword evidence="2 7" id="KW-0813">Transport</keyword>
<evidence type="ECO:0000256" key="1">
    <source>
        <dbReference type="ARBA" id="ARBA00004651"/>
    </source>
</evidence>
<feature type="transmembrane region" description="Helical" evidence="7">
    <location>
        <begin position="145"/>
        <end position="170"/>
    </location>
</feature>
<keyword evidence="3" id="KW-1003">Cell membrane</keyword>
<evidence type="ECO:0000256" key="5">
    <source>
        <dbReference type="ARBA" id="ARBA00022989"/>
    </source>
</evidence>